<gene>
    <name evidence="1" type="ORF">FRUB_01276</name>
</gene>
<proteinExistence type="predicted"/>
<comment type="caution">
    <text evidence="1">The sequence shown here is derived from an EMBL/GenBank/DDBJ whole genome shotgun (WGS) entry which is preliminary data.</text>
</comment>
<dbReference type="AlphaFoldDB" id="A0A225EHA7"/>
<organism evidence="1 2">
    <name type="scientific">Fimbriiglobus ruber</name>
    <dbReference type="NCBI Taxonomy" id="1908690"/>
    <lineage>
        <taxon>Bacteria</taxon>
        <taxon>Pseudomonadati</taxon>
        <taxon>Planctomycetota</taxon>
        <taxon>Planctomycetia</taxon>
        <taxon>Gemmatales</taxon>
        <taxon>Gemmataceae</taxon>
        <taxon>Fimbriiglobus</taxon>
    </lineage>
</organism>
<dbReference type="EMBL" id="NIDE01000001">
    <property type="protein sequence ID" value="OWK47577.1"/>
    <property type="molecule type" value="Genomic_DNA"/>
</dbReference>
<keyword evidence="2" id="KW-1185">Reference proteome</keyword>
<evidence type="ECO:0000313" key="1">
    <source>
        <dbReference type="EMBL" id="OWK47577.1"/>
    </source>
</evidence>
<protein>
    <submittedName>
        <fullName evidence="1">Uncharacterized protein</fullName>
    </submittedName>
</protein>
<dbReference type="Proteomes" id="UP000214646">
    <property type="component" value="Unassembled WGS sequence"/>
</dbReference>
<accession>A0A225EHA7</accession>
<sequence length="59" mass="6240">MDEVTTYGIEKLGLTCPAGHEETALNAFFAAKKSSTTGFALDAKAKRSGELDSYLNPTA</sequence>
<reference evidence="2" key="1">
    <citation type="submission" date="2017-06" db="EMBL/GenBank/DDBJ databases">
        <title>Genome analysis of Fimbriiglobus ruber SP5, the first member of the order Planctomycetales with confirmed chitinolytic capability.</title>
        <authorList>
            <person name="Ravin N.V."/>
            <person name="Rakitin A.L."/>
            <person name="Ivanova A.A."/>
            <person name="Beletsky A.V."/>
            <person name="Kulichevskaya I.S."/>
            <person name="Mardanov A.V."/>
            <person name="Dedysh S.N."/>
        </authorList>
    </citation>
    <scope>NUCLEOTIDE SEQUENCE [LARGE SCALE GENOMIC DNA]</scope>
    <source>
        <strain evidence="2">SP5</strain>
    </source>
</reference>
<evidence type="ECO:0000313" key="2">
    <source>
        <dbReference type="Proteomes" id="UP000214646"/>
    </source>
</evidence>
<name>A0A225EHA7_9BACT</name>